<dbReference type="SMART" id="SM00121">
    <property type="entry name" value="IB"/>
    <property type="match status" value="1"/>
</dbReference>
<name>G1SFD7_RABIT</name>
<dbReference type="InterPro" id="IPR000716">
    <property type="entry name" value="Thyroglobulin_1"/>
</dbReference>
<evidence type="ECO:0000259" key="14">
    <source>
        <dbReference type="PROSITE" id="PS51323"/>
    </source>
</evidence>
<keyword evidence="2" id="KW-0964">Secreted</keyword>
<dbReference type="Bgee" id="ENSOCUG00000001412">
    <property type="expression patterns" value="Expressed in aorta and 20 other cell types or tissues"/>
</dbReference>
<evidence type="ECO:0000256" key="3">
    <source>
        <dbReference type="ARBA" id="ARBA00022729"/>
    </source>
</evidence>
<feature type="region of interest" description="Disordered" evidence="11">
    <location>
        <begin position="103"/>
        <end position="145"/>
    </location>
</feature>
<organism evidence="16 17">
    <name type="scientific">Oryctolagus cuniculus</name>
    <name type="common">Rabbit</name>
    <dbReference type="NCBI Taxonomy" id="9986"/>
    <lineage>
        <taxon>Eukaryota</taxon>
        <taxon>Metazoa</taxon>
        <taxon>Chordata</taxon>
        <taxon>Craniata</taxon>
        <taxon>Vertebrata</taxon>
        <taxon>Euteleostomi</taxon>
        <taxon>Mammalia</taxon>
        <taxon>Eutheria</taxon>
        <taxon>Euarchontoglires</taxon>
        <taxon>Glires</taxon>
        <taxon>Lagomorpha</taxon>
        <taxon>Leporidae</taxon>
        <taxon>Oryctolagus</taxon>
    </lineage>
</organism>
<dbReference type="PROSITE" id="PS00484">
    <property type="entry name" value="THYROGLOBULIN_1_1"/>
    <property type="match status" value="1"/>
</dbReference>
<evidence type="ECO:0000256" key="12">
    <source>
        <dbReference type="SAM" id="SignalP"/>
    </source>
</evidence>
<reference evidence="16 17" key="1">
    <citation type="journal article" date="2011" name="Nature">
        <title>A high-resolution map of human evolutionary constraint using 29 mammals.</title>
        <authorList>
            <person name="Lindblad-Toh K."/>
            <person name="Garber M."/>
            <person name="Zuk O."/>
            <person name="Lin M.F."/>
            <person name="Parker B.J."/>
            <person name="Washietl S."/>
            <person name="Kheradpour P."/>
            <person name="Ernst J."/>
            <person name="Jordan G."/>
            <person name="Mauceli E."/>
            <person name="Ward L.D."/>
            <person name="Lowe C.B."/>
            <person name="Holloway A.K."/>
            <person name="Clamp M."/>
            <person name="Gnerre S."/>
            <person name="Alfoldi J."/>
            <person name="Beal K."/>
            <person name="Chang J."/>
            <person name="Clawson H."/>
            <person name="Cuff J."/>
            <person name="Di Palma F."/>
            <person name="Fitzgerald S."/>
            <person name="Flicek P."/>
            <person name="Guttman M."/>
            <person name="Hubisz M.J."/>
            <person name="Jaffe D.B."/>
            <person name="Jungreis I."/>
            <person name="Kent W.J."/>
            <person name="Kostka D."/>
            <person name="Lara M."/>
            <person name="Martins A.L."/>
            <person name="Massingham T."/>
            <person name="Moltke I."/>
            <person name="Raney B.J."/>
            <person name="Rasmussen M.D."/>
            <person name="Robinson J."/>
            <person name="Stark A."/>
            <person name="Vilella A.J."/>
            <person name="Wen J."/>
            <person name="Xie X."/>
            <person name="Zody M.C."/>
            <person name="Baldwin J."/>
            <person name="Bloom T."/>
            <person name="Chin C.W."/>
            <person name="Heiman D."/>
            <person name="Nicol R."/>
            <person name="Nusbaum C."/>
            <person name="Young S."/>
            <person name="Wilkinson J."/>
            <person name="Worley K.C."/>
            <person name="Kovar C.L."/>
            <person name="Muzny D.M."/>
            <person name="Gibbs R.A."/>
            <person name="Cree A."/>
            <person name="Dihn H.H."/>
            <person name="Fowler G."/>
            <person name="Jhangiani S."/>
            <person name="Joshi V."/>
            <person name="Lee S."/>
            <person name="Lewis L.R."/>
            <person name="Nazareth L.V."/>
            <person name="Okwuonu G."/>
            <person name="Santibanez J."/>
            <person name="Warren W.C."/>
            <person name="Mardis E.R."/>
            <person name="Weinstock G.M."/>
            <person name="Wilson R.K."/>
            <person name="Delehaunty K."/>
            <person name="Dooling D."/>
            <person name="Fronik C."/>
            <person name="Fulton L."/>
            <person name="Fulton B."/>
            <person name="Graves T."/>
            <person name="Minx P."/>
            <person name="Sodergren E."/>
            <person name="Birney E."/>
            <person name="Margulies E.H."/>
            <person name="Herrero J."/>
            <person name="Green E.D."/>
            <person name="Haussler D."/>
            <person name="Siepel A."/>
            <person name="Goldman N."/>
            <person name="Pollard K.S."/>
            <person name="Pedersen J.S."/>
            <person name="Lander E.S."/>
            <person name="Kellis M."/>
        </authorList>
    </citation>
    <scope>NUCLEOTIDE SEQUENCE [LARGE SCALE GENOMIC DNA]</scope>
    <source>
        <strain evidence="16 17">Thorbecke inbred</strain>
    </source>
</reference>
<dbReference type="Gene3D" id="4.10.40.20">
    <property type="match status" value="1"/>
</dbReference>
<dbReference type="PROSITE" id="PS51323">
    <property type="entry name" value="IGFBP_N_2"/>
    <property type="match status" value="1"/>
</dbReference>
<evidence type="ECO:0000256" key="10">
    <source>
        <dbReference type="PROSITE-ProRule" id="PRU00500"/>
    </source>
</evidence>
<dbReference type="InterPro" id="IPR022321">
    <property type="entry name" value="IGFBP_1-6_chordata"/>
</dbReference>
<feature type="region of interest" description="Disordered" evidence="11">
    <location>
        <begin position="203"/>
        <end position="223"/>
    </location>
</feature>
<sequence>MTAPGLLPLLLLLTLQLAARPGGALARCRGCGQGAQAACPEGCVEEDGAPPAERCTEARGCLRKEGQHCGVYTPYCAPGLQCLPPKDDEAPLRALLLGRGSCREARAPSEEHPKESKPKQDMNRRDQQRHPGTNSGGAQDTEMGPCRRHLDTVLQQLQTEIFRGTQPLYVPNCDHRGFYRRRQCRSSQGQRRGPCWCVDRMGQPLPGTPDGNGSISCPSGSSG</sequence>
<dbReference type="PRINTS" id="PR01976">
    <property type="entry name" value="IGFBPFAMILY"/>
</dbReference>
<evidence type="ECO:0000259" key="13">
    <source>
        <dbReference type="PROSITE" id="PS51162"/>
    </source>
</evidence>
<dbReference type="Ensembl" id="ENSOCUT00000001412.4">
    <property type="protein sequence ID" value="ENSOCUP00000001216.4"/>
    <property type="gene ID" value="ENSOCUG00000001412.4"/>
</dbReference>
<evidence type="ECO:0000256" key="6">
    <source>
        <dbReference type="ARBA" id="ARBA00023183"/>
    </source>
</evidence>
<dbReference type="GO" id="GO:0042568">
    <property type="term" value="C:insulin-like growth factor binary complex"/>
    <property type="evidence" value="ECO:0007669"/>
    <property type="project" value="Ensembl"/>
</dbReference>
<dbReference type="PANTHER" id="PTHR11551">
    <property type="entry name" value="INSULIN-LIKE GROWTH FACTOR BINDING PROTEIN"/>
    <property type="match status" value="1"/>
</dbReference>
<keyword evidence="3 12" id="KW-0732">Signal</keyword>
<feature type="domain" description="4Fe-4S ferredoxin-type" evidence="15">
    <location>
        <begin position="19"/>
        <end position="49"/>
    </location>
</feature>
<evidence type="ECO:0000256" key="11">
    <source>
        <dbReference type="SAM" id="MobiDB-lite"/>
    </source>
</evidence>
<dbReference type="GO" id="GO:0016477">
    <property type="term" value="P:cell migration"/>
    <property type="evidence" value="ECO:0007669"/>
    <property type="project" value="Ensembl"/>
</dbReference>
<feature type="domain" description="IGFBP N-terminal" evidence="14">
    <location>
        <begin position="24"/>
        <end position="105"/>
    </location>
</feature>
<dbReference type="SUPFAM" id="SSF57184">
    <property type="entry name" value="Growth factor receptor domain"/>
    <property type="match status" value="1"/>
</dbReference>
<dbReference type="Gene3D" id="4.10.800.10">
    <property type="entry name" value="Thyroglobulin type-1"/>
    <property type="match status" value="1"/>
</dbReference>
<feature type="domain" description="Thyroglobulin type-1" evidence="13">
    <location>
        <begin position="143"/>
        <end position="217"/>
    </location>
</feature>
<dbReference type="GeneTree" id="ENSGT00940000160528"/>
<comment type="subunit">
    <text evidence="8">Interacts (via C-terminal domain) with PHB2.</text>
</comment>
<evidence type="ECO:0000256" key="5">
    <source>
        <dbReference type="ARBA" id="ARBA00023180"/>
    </source>
</evidence>
<dbReference type="InterPro" id="IPR009030">
    <property type="entry name" value="Growth_fac_rcpt_cys_sf"/>
</dbReference>
<dbReference type="CDD" id="cd00191">
    <property type="entry name" value="TY"/>
    <property type="match status" value="1"/>
</dbReference>
<comment type="subcellular location">
    <subcellularLocation>
        <location evidence="1">Secreted</location>
    </subcellularLocation>
</comment>
<dbReference type="AlphaFoldDB" id="G1SFD7"/>
<keyword evidence="4 10" id="KW-1015">Disulfide bond</keyword>
<dbReference type="InterPro" id="IPR000867">
    <property type="entry name" value="IGFBP-like"/>
</dbReference>
<evidence type="ECO:0000256" key="8">
    <source>
        <dbReference type="ARBA" id="ARBA00063214"/>
    </source>
</evidence>
<dbReference type="FunFam" id="4.10.40.20:FF:000005">
    <property type="entry name" value="Insulin-like growth factor-binding protein 6"/>
    <property type="match status" value="1"/>
</dbReference>
<keyword evidence="5" id="KW-0325">Glycoprotein</keyword>
<dbReference type="InParanoid" id="G1SFD7"/>
<keyword evidence="6" id="KW-0340">Growth factor binding</keyword>
<dbReference type="Pfam" id="PF00086">
    <property type="entry name" value="Thyroglobulin_1"/>
    <property type="match status" value="1"/>
</dbReference>
<dbReference type="GO" id="GO:0001968">
    <property type="term" value="F:fibronectin binding"/>
    <property type="evidence" value="ECO:0007669"/>
    <property type="project" value="TreeGrafter"/>
</dbReference>
<feature type="compositionally biased region" description="Polar residues" evidence="11">
    <location>
        <begin position="211"/>
        <end position="223"/>
    </location>
</feature>
<dbReference type="EMBL" id="AAGW02059044">
    <property type="status" value="NOT_ANNOTATED_CDS"/>
    <property type="molecule type" value="Genomic_DNA"/>
</dbReference>
<dbReference type="GO" id="GO:0032874">
    <property type="term" value="P:positive regulation of stress-activated MAPK cascade"/>
    <property type="evidence" value="ECO:0007669"/>
    <property type="project" value="Ensembl"/>
</dbReference>
<accession>G1SFD7</accession>
<dbReference type="OrthoDB" id="8875634at2759"/>
<dbReference type="RefSeq" id="XP_002711058.1">
    <property type="nucleotide sequence ID" value="XM_002711012.5"/>
</dbReference>
<dbReference type="FunFam" id="4.10.800.10:FF:000010">
    <property type="entry name" value="Insulin-like growth factor binding protein 6"/>
    <property type="match status" value="1"/>
</dbReference>
<dbReference type="InterPro" id="IPR036857">
    <property type="entry name" value="Thyroglobulin_1_sf"/>
</dbReference>
<dbReference type="GO" id="GO:0042802">
    <property type="term" value="F:identical protein binding"/>
    <property type="evidence" value="ECO:0007669"/>
    <property type="project" value="Ensembl"/>
</dbReference>
<dbReference type="SMART" id="SM00211">
    <property type="entry name" value="TY"/>
    <property type="match status" value="1"/>
</dbReference>
<dbReference type="HOGENOM" id="CLU_070833_1_0_1"/>
<dbReference type="SUPFAM" id="SSF57610">
    <property type="entry name" value="Thyroglobulin type-1 domain"/>
    <property type="match status" value="1"/>
</dbReference>
<dbReference type="KEGG" id="ocu:100355364"/>
<dbReference type="FunCoup" id="G1SFD7">
    <property type="interactions" value="26"/>
</dbReference>
<comment type="function">
    <text evidence="7">IGF-binding proteins prolong the half-life of the IGFs and have been shown to either inhibit or stimulate the growth promoting effects of the IGFs on cell culture. They alter the interaction of IGFs with their cell surface receptors. Activates the MAPK signaling pathway and induces cell migration.</text>
</comment>
<dbReference type="Proteomes" id="UP000001811">
    <property type="component" value="Chromosome 4"/>
</dbReference>
<evidence type="ECO:0000256" key="4">
    <source>
        <dbReference type="ARBA" id="ARBA00023157"/>
    </source>
</evidence>
<evidence type="ECO:0000256" key="2">
    <source>
        <dbReference type="ARBA" id="ARBA00022525"/>
    </source>
</evidence>
<dbReference type="GO" id="GO:0031994">
    <property type="term" value="F:insulin-like growth factor I binding"/>
    <property type="evidence" value="ECO:0007669"/>
    <property type="project" value="TreeGrafter"/>
</dbReference>
<dbReference type="PANTHER" id="PTHR11551:SF14">
    <property type="entry name" value="INSULIN-LIKE GROWTH FACTOR-BINDING PROTEIN 6"/>
    <property type="match status" value="1"/>
</dbReference>
<evidence type="ECO:0000313" key="16">
    <source>
        <dbReference type="Ensembl" id="ENSOCUP00000001216.4"/>
    </source>
</evidence>
<dbReference type="PROSITE" id="PS51162">
    <property type="entry name" value="THYROGLOBULIN_1_2"/>
    <property type="match status" value="1"/>
</dbReference>
<dbReference type="PaxDb" id="9986-ENSOCUP00000001216"/>
<comment type="caution">
    <text evidence="10">Lacks conserved residue(s) required for the propagation of feature annotation.</text>
</comment>
<dbReference type="PROSITE" id="PS51379">
    <property type="entry name" value="4FE4S_FER_2"/>
    <property type="match status" value="1"/>
</dbReference>
<dbReference type="SMR" id="G1SFD7"/>
<protein>
    <recommendedName>
        <fullName evidence="9">Insulin-like growth factor-binding protein 6</fullName>
    </recommendedName>
</protein>
<evidence type="ECO:0000256" key="9">
    <source>
        <dbReference type="ARBA" id="ARBA00071228"/>
    </source>
</evidence>
<evidence type="ECO:0000256" key="1">
    <source>
        <dbReference type="ARBA" id="ARBA00004613"/>
    </source>
</evidence>
<feature type="compositionally biased region" description="Basic and acidic residues" evidence="11">
    <location>
        <begin position="103"/>
        <end position="129"/>
    </location>
</feature>
<reference evidence="16" key="2">
    <citation type="submission" date="2025-08" db="UniProtKB">
        <authorList>
            <consortium name="Ensembl"/>
        </authorList>
    </citation>
    <scope>IDENTIFICATION</scope>
    <source>
        <strain evidence="16">Thorbecke</strain>
    </source>
</reference>
<dbReference type="STRING" id="9986.ENSOCUP00000001216"/>
<dbReference type="GO" id="GO:0031995">
    <property type="term" value="F:insulin-like growth factor II binding"/>
    <property type="evidence" value="ECO:0007669"/>
    <property type="project" value="Ensembl"/>
</dbReference>
<dbReference type="CTD" id="3489"/>
<evidence type="ECO:0000256" key="7">
    <source>
        <dbReference type="ARBA" id="ARBA00056428"/>
    </source>
</evidence>
<evidence type="ECO:0000313" key="17">
    <source>
        <dbReference type="Proteomes" id="UP000001811"/>
    </source>
</evidence>
<reference evidence="16" key="3">
    <citation type="submission" date="2025-09" db="UniProtKB">
        <authorList>
            <consortium name="Ensembl"/>
        </authorList>
    </citation>
    <scope>IDENTIFICATION</scope>
    <source>
        <strain evidence="16">Thorbecke</strain>
    </source>
</reference>
<evidence type="ECO:0000259" key="15">
    <source>
        <dbReference type="PROSITE" id="PS51379"/>
    </source>
</evidence>
<dbReference type="InterPro" id="IPR022326">
    <property type="entry name" value="IGFBP-6"/>
</dbReference>
<dbReference type="InterPro" id="IPR017896">
    <property type="entry name" value="4Fe4S_Fe-S-bd"/>
</dbReference>
<dbReference type="eggNOG" id="ENOG502QV3Q">
    <property type="taxonomic scope" value="Eukaryota"/>
</dbReference>
<feature type="disulfide bond" evidence="10">
    <location>
        <begin position="197"/>
        <end position="217"/>
    </location>
</feature>
<gene>
    <name evidence="16" type="primary">IGFBP6</name>
</gene>
<dbReference type="GO" id="GO:0043567">
    <property type="term" value="P:regulation of insulin-like growth factor receptor signaling pathway"/>
    <property type="evidence" value="ECO:0007669"/>
    <property type="project" value="TreeGrafter"/>
</dbReference>
<dbReference type="PRINTS" id="PR01982">
    <property type="entry name" value="IGFBPFAMILY6"/>
</dbReference>
<dbReference type="GeneID" id="100355364"/>
<keyword evidence="17" id="KW-1185">Reference proteome</keyword>
<proteinExistence type="predicted"/>
<feature type="chain" id="PRO_5023802830" description="Insulin-like growth factor-binding protein 6" evidence="12">
    <location>
        <begin position="27"/>
        <end position="223"/>
    </location>
</feature>
<feature type="signal peptide" evidence="12">
    <location>
        <begin position="1"/>
        <end position="26"/>
    </location>
</feature>